<dbReference type="EMBL" id="CP000490">
    <property type="protein sequence ID" value="ABL72271.1"/>
    <property type="molecule type" value="Genomic_DNA"/>
</dbReference>
<proteinExistence type="predicted"/>
<evidence type="ECO:0000256" key="1">
    <source>
        <dbReference type="ARBA" id="ARBA00022679"/>
    </source>
</evidence>
<dbReference type="InterPro" id="IPR022211">
    <property type="entry name" value="PHBC_N"/>
</dbReference>
<evidence type="ECO:0000259" key="4">
    <source>
        <dbReference type="Pfam" id="PF12551"/>
    </source>
</evidence>
<dbReference type="GeneID" id="93453873"/>
<sequence>MTHKVNTPEAGPAGTDTAPYRTIDRLREAMAAGFGTGVSPLALGMALIDWSAHLAAAPGKRLELADRAARETAELMAHIAALATDPKAEPVIRPGPQDRRFAAAAWQNPPFSIWVQGFLLARQWWHEATHDVPGTDPHYENLLSAMVRQWLDMASPANLPFTNPEIIARSMQTAGLNHLAGMRNWCEDMARLAAGKPPVGTERFRVGYEVAATPGKVVFRNHLIELIQYAPATETVLAEPVLLIPAWIMKYYILDLSPENSLVRHLVQAGHTVFCLSWRNPTADDRDLTLDDYRRLGVMAAVEAINAILPGRGIHAAGYCLGGTLLAIAAAAMAGARDDRLASVSLLAAQTDFTEPGDLALFVDHDQLHSLENAMRQRGYLTAEQMLGAFRFLRSNDLVWSRMVHAYLMGEREPMTDILAWSSDSTRMPYRMQDEYLRRLYLENALAGDRLRADGRPVALRNLRAPIFAVGTEEDYVAPWRSVYQLHCLSDAELTFVLADKDHLAGIIFDPSQPGSHYRIATRGPDDTCLPPEDWLRAAAWREGSWWPAWSGWLARHSAAERVAPPGIGAAAAGYPALEDAPGSYVRQR</sequence>
<keyword evidence="1" id="KW-0808">Transferase</keyword>
<dbReference type="InterPro" id="IPR051321">
    <property type="entry name" value="PHA/PHB_synthase"/>
</dbReference>
<keyword evidence="6" id="KW-1185">Reference proteome</keyword>
<feature type="domain" description="Poly-beta-hydroxybutyrate polymerase N-terminal" evidence="4">
    <location>
        <begin position="19"/>
        <end position="60"/>
    </location>
</feature>
<dbReference type="RefSeq" id="WP_011750436.1">
    <property type="nucleotide sequence ID" value="NC_008687.1"/>
</dbReference>
<evidence type="ECO:0000313" key="5">
    <source>
        <dbReference type="EMBL" id="ABL72271.1"/>
    </source>
</evidence>
<evidence type="ECO:0000256" key="2">
    <source>
        <dbReference type="ARBA" id="ARBA00023315"/>
    </source>
</evidence>
<dbReference type="EnsemblBacteria" id="ABL72271">
    <property type="protein sequence ID" value="ABL72271"/>
    <property type="gene ID" value="Pden_4207"/>
</dbReference>
<dbReference type="ESTHER" id="pardp-a1b9s7">
    <property type="family name" value="PhaC_cen_dom"/>
</dbReference>
<dbReference type="SUPFAM" id="SSF53474">
    <property type="entry name" value="alpha/beta-Hydrolases"/>
    <property type="match status" value="1"/>
</dbReference>
<dbReference type="Pfam" id="PF07167">
    <property type="entry name" value="PhaC_N"/>
    <property type="match status" value="1"/>
</dbReference>
<dbReference type="Proteomes" id="UP000000361">
    <property type="component" value="Chromosome 2"/>
</dbReference>
<dbReference type="Gene3D" id="3.40.50.1820">
    <property type="entry name" value="alpha/beta hydrolase"/>
    <property type="match status" value="1"/>
</dbReference>
<dbReference type="HOGENOM" id="CLU_017387_2_1_5"/>
<dbReference type="GO" id="GO:0016746">
    <property type="term" value="F:acyltransferase activity"/>
    <property type="evidence" value="ECO:0007669"/>
    <property type="project" value="UniProtKB-KW"/>
</dbReference>
<feature type="domain" description="Poly-beta-hydroxybutyrate polymerase N-terminal" evidence="3">
    <location>
        <begin position="97"/>
        <end position="265"/>
    </location>
</feature>
<dbReference type="PANTHER" id="PTHR36837:SF5">
    <property type="entry name" value="POLY-3-HYDROXYBUTYRATE SYNTHASE"/>
    <property type="match status" value="1"/>
</dbReference>
<dbReference type="InterPro" id="IPR029058">
    <property type="entry name" value="AB_hydrolase_fold"/>
</dbReference>
<dbReference type="STRING" id="318586.Pden_4207"/>
<dbReference type="GO" id="GO:0042619">
    <property type="term" value="P:poly-hydroxybutyrate biosynthetic process"/>
    <property type="evidence" value="ECO:0007669"/>
    <property type="project" value="InterPro"/>
</dbReference>
<dbReference type="AlphaFoldDB" id="A1B9S7"/>
<evidence type="ECO:0000259" key="3">
    <source>
        <dbReference type="Pfam" id="PF07167"/>
    </source>
</evidence>
<keyword evidence="2" id="KW-0012">Acyltransferase</keyword>
<dbReference type="eggNOG" id="COG3243">
    <property type="taxonomic scope" value="Bacteria"/>
</dbReference>
<dbReference type="KEGG" id="pde:Pden_4207"/>
<dbReference type="OrthoDB" id="7208816at2"/>
<accession>A1B9S7</accession>
<reference evidence="6" key="1">
    <citation type="submission" date="2006-12" db="EMBL/GenBank/DDBJ databases">
        <title>Complete sequence of chromosome 2 of Paracoccus denitrificans PD1222.</title>
        <authorList>
            <person name="Copeland A."/>
            <person name="Lucas S."/>
            <person name="Lapidus A."/>
            <person name="Barry K."/>
            <person name="Detter J.C."/>
            <person name="Glavina del Rio T."/>
            <person name="Hammon N."/>
            <person name="Israni S."/>
            <person name="Dalin E."/>
            <person name="Tice H."/>
            <person name="Pitluck S."/>
            <person name="Munk A.C."/>
            <person name="Brettin T."/>
            <person name="Bruce D."/>
            <person name="Han C."/>
            <person name="Tapia R."/>
            <person name="Gilna P."/>
            <person name="Schmutz J."/>
            <person name="Larimer F."/>
            <person name="Land M."/>
            <person name="Hauser L."/>
            <person name="Kyrpides N."/>
            <person name="Lykidis A."/>
            <person name="Spiro S."/>
            <person name="Richardson D.J."/>
            <person name="Moir J.W.B."/>
            <person name="Ferguson S.J."/>
            <person name="van Spanning R.J.M."/>
            <person name="Richardson P."/>
        </authorList>
    </citation>
    <scope>NUCLEOTIDE SEQUENCE [LARGE SCALE GENOMIC DNA]</scope>
    <source>
        <strain evidence="6">Pd 1222</strain>
    </source>
</reference>
<evidence type="ECO:0000313" key="6">
    <source>
        <dbReference type="Proteomes" id="UP000000361"/>
    </source>
</evidence>
<dbReference type="InterPro" id="IPR010941">
    <property type="entry name" value="PhaC_N"/>
</dbReference>
<name>A1B9S7_PARDP</name>
<organism evidence="5 6">
    <name type="scientific">Paracoccus denitrificans (strain Pd 1222)</name>
    <dbReference type="NCBI Taxonomy" id="318586"/>
    <lineage>
        <taxon>Bacteria</taxon>
        <taxon>Pseudomonadati</taxon>
        <taxon>Pseudomonadota</taxon>
        <taxon>Alphaproteobacteria</taxon>
        <taxon>Rhodobacterales</taxon>
        <taxon>Paracoccaceae</taxon>
        <taxon>Paracoccus</taxon>
    </lineage>
</organism>
<gene>
    <name evidence="5" type="ordered locus">Pden_4207</name>
</gene>
<dbReference type="Pfam" id="PF12551">
    <property type="entry name" value="PHBC_N"/>
    <property type="match status" value="1"/>
</dbReference>
<dbReference type="PANTHER" id="PTHR36837">
    <property type="entry name" value="POLY(3-HYDROXYALKANOATE) POLYMERASE SUBUNIT PHAC"/>
    <property type="match status" value="1"/>
</dbReference>
<protein>
    <submittedName>
        <fullName evidence="5">Poly-beta-hydroxybutyrate polymerase domain protein</fullName>
    </submittedName>
</protein>